<evidence type="ECO:0000256" key="5">
    <source>
        <dbReference type="RuleBase" id="RU362059"/>
    </source>
</evidence>
<dbReference type="Gene3D" id="3.40.50.2000">
    <property type="entry name" value="Glycogen Phosphorylase B"/>
    <property type="match status" value="2"/>
</dbReference>
<evidence type="ECO:0000256" key="3">
    <source>
        <dbReference type="ARBA" id="ARBA00022679"/>
    </source>
</evidence>
<dbReference type="GO" id="GO:0016020">
    <property type="term" value="C:membrane"/>
    <property type="evidence" value="ECO:0007669"/>
    <property type="project" value="UniProtKB-SubCell"/>
</dbReference>
<reference evidence="7" key="1">
    <citation type="submission" date="2023-01" db="EMBL/GenBank/DDBJ databases">
        <title>Key to firefly adult light organ development and bioluminescence: homeobox transcription factors regulate luciferase expression and transportation to peroxisome.</title>
        <authorList>
            <person name="Fu X."/>
        </authorList>
    </citation>
    <scope>NUCLEOTIDE SEQUENCE [LARGE SCALE GENOMIC DNA]</scope>
</reference>
<feature type="signal peptide" evidence="5">
    <location>
        <begin position="1"/>
        <end position="17"/>
    </location>
</feature>
<sequence length="490" mass="56315">MNCYVVFLVLTISFTQSAKILGVYPFPSYSHYKLGDSIFKELAKRGHEVTVISPYKEKHLPHNFKQVLVEDLIEKSKEMKASLIDQINHNILEKVIWLDRMGITFTELALSHPNVKKFLHEKHNFDLVIFHQFMSDAYNGFCSHFNAPCVAVCSMTAPGFINRKVANPGSPSYVPQLFVNYPANMNFVQRFYNTFTYILTEASHFLILRPNQNKLLQTYFPNAPHLDDLYYNISLILVNSHVSINDVSPFLPNVIQIAGAHIDEPQPLQPELQKYLDNAKDGVIFFSMGSNLKSTDFDNKKRDAILKVFSKLKQKVLWKWEDESLLNKPDNVKISSWFPQQDILAHPNTVLFITHGGMMSTIEAVYNGVPVLGIPVFSDQGLNMIRAELAGYGKYVFYKDLEEKSFGTALNEMLSNPSFKKNALRRSFIMKDQAVKPLDNAIYWIEYVLRHRGAPHLKSAALNLSWYQYLLLDPIIFNIKFLFSNNSRYC</sequence>
<comment type="caution">
    <text evidence="6">The sequence shown here is derived from an EMBL/GenBank/DDBJ whole genome shotgun (WGS) entry which is preliminary data.</text>
</comment>
<dbReference type="SUPFAM" id="SSF53756">
    <property type="entry name" value="UDP-Glycosyltransferase/glycogen phosphorylase"/>
    <property type="match status" value="1"/>
</dbReference>
<dbReference type="EMBL" id="JARPUR010000004">
    <property type="protein sequence ID" value="KAK4877582.1"/>
    <property type="molecule type" value="Genomic_DNA"/>
</dbReference>
<evidence type="ECO:0000313" key="7">
    <source>
        <dbReference type="Proteomes" id="UP001353858"/>
    </source>
</evidence>
<dbReference type="PROSITE" id="PS00375">
    <property type="entry name" value="UDPGT"/>
    <property type="match status" value="1"/>
</dbReference>
<dbReference type="InterPro" id="IPR050271">
    <property type="entry name" value="UDP-glycosyltransferase"/>
</dbReference>
<keyword evidence="2 4" id="KW-0328">Glycosyltransferase</keyword>
<keyword evidence="5" id="KW-0732">Signal</keyword>
<comment type="similarity">
    <text evidence="1 4">Belongs to the UDP-glycosyltransferase family.</text>
</comment>
<organism evidence="6 7">
    <name type="scientific">Aquatica leii</name>
    <dbReference type="NCBI Taxonomy" id="1421715"/>
    <lineage>
        <taxon>Eukaryota</taxon>
        <taxon>Metazoa</taxon>
        <taxon>Ecdysozoa</taxon>
        <taxon>Arthropoda</taxon>
        <taxon>Hexapoda</taxon>
        <taxon>Insecta</taxon>
        <taxon>Pterygota</taxon>
        <taxon>Neoptera</taxon>
        <taxon>Endopterygota</taxon>
        <taxon>Coleoptera</taxon>
        <taxon>Polyphaga</taxon>
        <taxon>Elateriformia</taxon>
        <taxon>Elateroidea</taxon>
        <taxon>Lampyridae</taxon>
        <taxon>Luciolinae</taxon>
        <taxon>Aquatica</taxon>
    </lineage>
</organism>
<keyword evidence="3 4" id="KW-0808">Transferase</keyword>
<accession>A0AAN7PW08</accession>
<evidence type="ECO:0000256" key="2">
    <source>
        <dbReference type="ARBA" id="ARBA00022676"/>
    </source>
</evidence>
<dbReference type="InterPro" id="IPR035595">
    <property type="entry name" value="UDP_glycos_trans_CS"/>
</dbReference>
<dbReference type="CDD" id="cd03784">
    <property type="entry name" value="GT1_Gtf-like"/>
    <property type="match status" value="1"/>
</dbReference>
<evidence type="ECO:0000256" key="1">
    <source>
        <dbReference type="ARBA" id="ARBA00009995"/>
    </source>
</evidence>
<feature type="chain" id="PRO_5042673851" description="UDP-glucuronosyltransferase" evidence="5">
    <location>
        <begin position="18"/>
        <end position="490"/>
    </location>
</feature>
<dbReference type="PANTHER" id="PTHR48043">
    <property type="entry name" value="EG:EG0003.4 PROTEIN-RELATED"/>
    <property type="match status" value="1"/>
</dbReference>
<dbReference type="InterPro" id="IPR002213">
    <property type="entry name" value="UDP_glucos_trans"/>
</dbReference>
<evidence type="ECO:0000313" key="6">
    <source>
        <dbReference type="EMBL" id="KAK4877582.1"/>
    </source>
</evidence>
<dbReference type="PANTHER" id="PTHR48043:SF159">
    <property type="entry name" value="EG:EG0003.4 PROTEIN-RELATED"/>
    <property type="match status" value="1"/>
</dbReference>
<proteinExistence type="inferred from homology"/>
<protein>
    <recommendedName>
        <fullName evidence="5">UDP-glucuronosyltransferase</fullName>
        <ecNumber evidence="5">2.4.1.17</ecNumber>
    </recommendedName>
</protein>
<dbReference type="FunFam" id="3.40.50.2000:FF:000050">
    <property type="entry name" value="UDP-glucuronosyltransferase"/>
    <property type="match status" value="1"/>
</dbReference>
<dbReference type="EC" id="2.4.1.17" evidence="5"/>
<dbReference type="GO" id="GO:0015020">
    <property type="term" value="F:glucuronosyltransferase activity"/>
    <property type="evidence" value="ECO:0007669"/>
    <property type="project" value="UniProtKB-EC"/>
</dbReference>
<keyword evidence="7" id="KW-1185">Reference proteome</keyword>
<evidence type="ECO:0000256" key="4">
    <source>
        <dbReference type="RuleBase" id="RU003718"/>
    </source>
</evidence>
<comment type="subcellular location">
    <subcellularLocation>
        <location evidence="5">Membrane</location>
        <topology evidence="5">Single-pass membrane protein</topology>
    </subcellularLocation>
</comment>
<dbReference type="Proteomes" id="UP001353858">
    <property type="component" value="Unassembled WGS sequence"/>
</dbReference>
<dbReference type="AlphaFoldDB" id="A0AAN7PW08"/>
<dbReference type="Pfam" id="PF00201">
    <property type="entry name" value="UDPGT"/>
    <property type="match status" value="1"/>
</dbReference>
<comment type="catalytic activity">
    <reaction evidence="5">
        <text>glucuronate acceptor + UDP-alpha-D-glucuronate = acceptor beta-D-glucuronoside + UDP + H(+)</text>
        <dbReference type="Rhea" id="RHEA:21032"/>
        <dbReference type="ChEBI" id="CHEBI:15378"/>
        <dbReference type="ChEBI" id="CHEBI:58052"/>
        <dbReference type="ChEBI" id="CHEBI:58223"/>
        <dbReference type="ChEBI" id="CHEBI:132367"/>
        <dbReference type="ChEBI" id="CHEBI:132368"/>
        <dbReference type="EC" id="2.4.1.17"/>
    </reaction>
</comment>
<name>A0AAN7PW08_9COLE</name>
<gene>
    <name evidence="6" type="ORF">RN001_010088</name>
</gene>